<dbReference type="CDD" id="cd00190">
    <property type="entry name" value="Tryp_SPc"/>
    <property type="match status" value="1"/>
</dbReference>
<evidence type="ECO:0000256" key="3">
    <source>
        <dbReference type="ARBA" id="ARBA00022801"/>
    </source>
</evidence>
<keyword evidence="4" id="KW-0720">Serine protease</keyword>
<comment type="caution">
    <text evidence="7">The sequence shown here is derived from an EMBL/GenBank/DDBJ whole genome shotgun (WGS) entry which is preliminary data.</text>
</comment>
<proteinExistence type="inferred from homology"/>
<dbReference type="InterPro" id="IPR001254">
    <property type="entry name" value="Trypsin_dom"/>
</dbReference>
<evidence type="ECO:0000256" key="5">
    <source>
        <dbReference type="ARBA" id="ARBA00023157"/>
    </source>
</evidence>
<evidence type="ECO:0000313" key="7">
    <source>
        <dbReference type="EMBL" id="KAJ8789783.1"/>
    </source>
</evidence>
<dbReference type="GO" id="GO:0004252">
    <property type="term" value="F:serine-type endopeptidase activity"/>
    <property type="evidence" value="ECO:0007669"/>
    <property type="project" value="InterPro"/>
</dbReference>
<dbReference type="GO" id="GO:0048812">
    <property type="term" value="P:neuron projection morphogenesis"/>
    <property type="evidence" value="ECO:0007669"/>
    <property type="project" value="TreeGrafter"/>
</dbReference>
<keyword evidence="5" id="KW-1015">Disulfide bond</keyword>
<dbReference type="PANTHER" id="PTHR24271:SF62">
    <property type="entry name" value="KALLIKREIN-8"/>
    <property type="match status" value="1"/>
</dbReference>
<dbReference type="Gene3D" id="2.40.10.10">
    <property type="entry name" value="Trypsin-like serine proteases"/>
    <property type="match status" value="2"/>
</dbReference>
<dbReference type="EMBL" id="JAIQCJ010001396">
    <property type="protein sequence ID" value="KAJ8789783.1"/>
    <property type="molecule type" value="Genomic_DNA"/>
</dbReference>
<dbReference type="SUPFAM" id="SSF50494">
    <property type="entry name" value="Trypsin-like serine proteases"/>
    <property type="match status" value="1"/>
</dbReference>
<dbReference type="SMART" id="SM00020">
    <property type="entry name" value="Tryp_SPc"/>
    <property type="match status" value="1"/>
</dbReference>
<evidence type="ECO:0000256" key="1">
    <source>
        <dbReference type="ARBA" id="ARBA00009228"/>
    </source>
</evidence>
<name>A0AB34HC48_ESCRO</name>
<keyword evidence="8" id="KW-1185">Reference proteome</keyword>
<dbReference type="FunFam" id="2.40.10.10:FF:000010">
    <property type="entry name" value="Kallikrein related peptidase 11"/>
    <property type="match status" value="1"/>
</dbReference>
<feature type="domain" description="Peptidase S1" evidence="6">
    <location>
        <begin position="3"/>
        <end position="227"/>
    </location>
</feature>
<dbReference type="GO" id="GO:0007613">
    <property type="term" value="P:memory"/>
    <property type="evidence" value="ECO:0007669"/>
    <property type="project" value="TreeGrafter"/>
</dbReference>
<accession>A0AB34HC48</accession>
<dbReference type="GO" id="GO:0030141">
    <property type="term" value="C:secretory granule"/>
    <property type="evidence" value="ECO:0007669"/>
    <property type="project" value="TreeGrafter"/>
</dbReference>
<dbReference type="Proteomes" id="UP001159641">
    <property type="component" value="Unassembled WGS sequence"/>
</dbReference>
<sequence length="229" mass="24860">MDTKGGRGETPPWDIPHLLQSLDLDVPALAVGIPGRTLESTGDQDDNCVLTAAHRKKLKYTVHLGDHSLQNKDGSEQETAVAQSIPHPCYNSSNEDHNRDLMLIRLCGRASLGPKVKPINLADHCPQVGQKCTISSWSSVTSPQEVKIIPQKQCEDAYPGQVTDSMVCANESSGTDTCQGDSRVSLVCGGVLQGITSWGSDLYGRPERSGVYTNICHYLDWIKTMGRKG</sequence>
<dbReference type="Pfam" id="PF00089">
    <property type="entry name" value="Trypsin"/>
    <property type="match status" value="1"/>
</dbReference>
<dbReference type="GO" id="GO:0006508">
    <property type="term" value="P:proteolysis"/>
    <property type="evidence" value="ECO:0007669"/>
    <property type="project" value="UniProtKB-KW"/>
</dbReference>
<keyword evidence="3" id="KW-0378">Hydrolase</keyword>
<evidence type="ECO:0000313" key="8">
    <source>
        <dbReference type="Proteomes" id="UP001159641"/>
    </source>
</evidence>
<comment type="similarity">
    <text evidence="1">Belongs to the peptidase S1 family. Snake venom subfamily.</text>
</comment>
<dbReference type="PROSITE" id="PS50240">
    <property type="entry name" value="TRYPSIN_DOM"/>
    <property type="match status" value="1"/>
</dbReference>
<dbReference type="InterPro" id="IPR043504">
    <property type="entry name" value="Peptidase_S1_PA_chymotrypsin"/>
</dbReference>
<dbReference type="PANTHER" id="PTHR24271">
    <property type="entry name" value="KALLIKREIN-RELATED"/>
    <property type="match status" value="1"/>
</dbReference>
<evidence type="ECO:0000256" key="4">
    <source>
        <dbReference type="ARBA" id="ARBA00022825"/>
    </source>
</evidence>
<gene>
    <name evidence="7" type="ORF">J1605_021741</name>
</gene>
<dbReference type="InterPro" id="IPR009003">
    <property type="entry name" value="Peptidase_S1_PA"/>
</dbReference>
<evidence type="ECO:0000256" key="2">
    <source>
        <dbReference type="ARBA" id="ARBA00022670"/>
    </source>
</evidence>
<organism evidence="7 8">
    <name type="scientific">Eschrichtius robustus</name>
    <name type="common">California gray whale</name>
    <name type="synonym">Eschrichtius gibbosus</name>
    <dbReference type="NCBI Taxonomy" id="9764"/>
    <lineage>
        <taxon>Eukaryota</taxon>
        <taxon>Metazoa</taxon>
        <taxon>Chordata</taxon>
        <taxon>Craniata</taxon>
        <taxon>Vertebrata</taxon>
        <taxon>Euteleostomi</taxon>
        <taxon>Mammalia</taxon>
        <taxon>Eutheria</taxon>
        <taxon>Laurasiatheria</taxon>
        <taxon>Artiodactyla</taxon>
        <taxon>Whippomorpha</taxon>
        <taxon>Cetacea</taxon>
        <taxon>Mysticeti</taxon>
        <taxon>Eschrichtiidae</taxon>
        <taxon>Eschrichtius</taxon>
    </lineage>
</organism>
<dbReference type="AlphaFoldDB" id="A0AB34HC48"/>
<keyword evidence="2" id="KW-0645">Protease</keyword>
<reference evidence="7 8" key="1">
    <citation type="submission" date="2022-11" db="EMBL/GenBank/DDBJ databases">
        <title>Whole genome sequence of Eschrichtius robustus ER-17-0199.</title>
        <authorList>
            <person name="Bruniche-Olsen A."/>
            <person name="Black A.N."/>
            <person name="Fields C.J."/>
            <person name="Walden K."/>
            <person name="Dewoody J.A."/>
        </authorList>
    </citation>
    <scope>NUCLEOTIDE SEQUENCE [LARGE SCALE GENOMIC DNA]</scope>
    <source>
        <strain evidence="7">ER-17-0199</strain>
        <tissue evidence="7">Blubber</tissue>
    </source>
</reference>
<protein>
    <recommendedName>
        <fullName evidence="6">Peptidase S1 domain-containing protein</fullName>
    </recommendedName>
</protein>
<evidence type="ECO:0000259" key="6">
    <source>
        <dbReference type="PROSITE" id="PS50240"/>
    </source>
</evidence>